<organism evidence="2 3">
    <name type="scientific">Actinomadura physcomitrii</name>
    <dbReference type="NCBI Taxonomy" id="2650748"/>
    <lineage>
        <taxon>Bacteria</taxon>
        <taxon>Bacillati</taxon>
        <taxon>Actinomycetota</taxon>
        <taxon>Actinomycetes</taxon>
        <taxon>Streptosporangiales</taxon>
        <taxon>Thermomonosporaceae</taxon>
        <taxon>Actinomadura</taxon>
    </lineage>
</organism>
<dbReference type="Pfam" id="PF07287">
    <property type="entry name" value="AtuA"/>
    <property type="match status" value="1"/>
</dbReference>
<dbReference type="InterPro" id="IPR010839">
    <property type="entry name" value="AtuA_N"/>
</dbReference>
<name>A0A6I4M7Y4_9ACTN</name>
<evidence type="ECO:0000313" key="3">
    <source>
        <dbReference type="Proteomes" id="UP000462055"/>
    </source>
</evidence>
<keyword evidence="3" id="KW-1185">Reference proteome</keyword>
<dbReference type="AlphaFoldDB" id="A0A6I4M7Y4"/>
<dbReference type="PANTHER" id="PTHR47472">
    <property type="entry name" value="PROPIONYL-COA CARBOXYLASE"/>
    <property type="match status" value="1"/>
</dbReference>
<evidence type="ECO:0000313" key="2">
    <source>
        <dbReference type="EMBL" id="MVZ99850.1"/>
    </source>
</evidence>
<evidence type="ECO:0000259" key="1">
    <source>
        <dbReference type="Pfam" id="PF07287"/>
    </source>
</evidence>
<proteinExistence type="predicted"/>
<dbReference type="EMBL" id="WBMS02000003">
    <property type="protein sequence ID" value="MVZ99850.1"/>
    <property type="molecule type" value="Genomic_DNA"/>
</dbReference>
<dbReference type="RefSeq" id="WP_151592026.1">
    <property type="nucleotide sequence ID" value="NZ_WBMS02000003.1"/>
</dbReference>
<comment type="caution">
    <text evidence="2">The sequence shown here is derived from an EMBL/GenBank/DDBJ whole genome shotgun (WGS) entry which is preliminary data.</text>
</comment>
<sequence>MIRIGCGSAFERDRIDWPVRLADSGAVDHMAFDCLAERSMALNQLRKLEDPNAGYMQRLEKPAAGFDVRLPKIVEGFAPFVASGGTMVGNFGAANPEGAGAAVVDGLRAAGVSGVKVGVITGDDVMEQVVKQDLYLPEYDRRISEMTEKIVSANAYIGAEPVVEALRQGATFVLGGRLADPSPYVGPICFRNGWELDDWEKVGLATLAGHLLECGTHVTGGNFTDPPFNPVPDMMELGFPYAEVDDGRIVVSKTPGTGGLVSTKTVRLQIGYEIGDPAAYLTPDVTADFSQVAVRQVGEDRVEVTGASGRERPETLKVLVGLDLGWKVTVEMSYGGPGCVERAQFSAELLRARVEKALGDEILEWHTDLVGMSSLFGTAISRGYPAEVRMRVAARTASKAAAQTIFDEGDYLPISGPAAGGGRGAMTLARAIGVTPALLDRSNVPLHVEVLES</sequence>
<dbReference type="Proteomes" id="UP000462055">
    <property type="component" value="Unassembled WGS sequence"/>
</dbReference>
<dbReference type="PANTHER" id="PTHR47472:SF1">
    <property type="entry name" value="DUF1446-DOMAIN-CONTAINING PROTEIN"/>
    <property type="match status" value="1"/>
</dbReference>
<gene>
    <name evidence="2" type="ORF">F8568_005540</name>
</gene>
<protein>
    <submittedName>
        <fullName evidence="2">Acyclic terpene utilization AtuA family protein</fullName>
    </submittedName>
</protein>
<accession>A0A6I4M7Y4</accession>
<reference evidence="2" key="1">
    <citation type="submission" date="2019-12" db="EMBL/GenBank/DDBJ databases">
        <title>Actinomadura physcomitrii sp. nov., a novel actinomycete isolated from moss [Physcomitrium sphaericum (Ludw) Fuernr].</title>
        <authorList>
            <person name="Zhuang X."/>
        </authorList>
    </citation>
    <scope>NUCLEOTIDE SEQUENCE [LARGE SCALE GENOMIC DNA]</scope>
    <source>
        <strain evidence="2">LD22</strain>
    </source>
</reference>
<feature type="domain" description="Acyclic terpene utilisation N-terminal" evidence="1">
    <location>
        <begin position="2"/>
        <end position="449"/>
    </location>
</feature>